<name>A0A852T9K9_9BACI</name>
<evidence type="ECO:0000313" key="6">
    <source>
        <dbReference type="Proteomes" id="UP000548423"/>
    </source>
</evidence>
<comment type="caution">
    <text evidence="5">The sequence shown here is derived from an EMBL/GenBank/DDBJ whole genome shotgun (WGS) entry which is preliminary data.</text>
</comment>
<evidence type="ECO:0000256" key="1">
    <source>
        <dbReference type="ARBA" id="ARBA00023015"/>
    </source>
</evidence>
<dbReference type="PANTHER" id="PTHR47506">
    <property type="entry name" value="TRANSCRIPTIONAL REGULATORY PROTEIN"/>
    <property type="match status" value="1"/>
</dbReference>
<dbReference type="Gene3D" id="1.10.10.60">
    <property type="entry name" value="Homeodomain-like"/>
    <property type="match status" value="1"/>
</dbReference>
<dbReference type="GO" id="GO:0003677">
    <property type="term" value="F:DNA binding"/>
    <property type="evidence" value="ECO:0007669"/>
    <property type="project" value="UniProtKB-KW"/>
</dbReference>
<proteinExistence type="predicted"/>
<dbReference type="SUPFAM" id="SSF46689">
    <property type="entry name" value="Homeodomain-like"/>
    <property type="match status" value="1"/>
</dbReference>
<reference evidence="6" key="2">
    <citation type="submission" date="2020-08" db="EMBL/GenBank/DDBJ databases">
        <title>The Agave Microbiome: Exploring the role of microbial communities in plant adaptations to desert environments.</title>
        <authorList>
            <person name="Partida-Martinez L.P."/>
        </authorList>
    </citation>
    <scope>NUCLEOTIDE SEQUENCE [LARGE SCALE GENOMIC DNA]</scope>
    <source>
        <strain evidence="6">AT2.8</strain>
    </source>
</reference>
<gene>
    <name evidence="5" type="ORF">F4694_001279</name>
</gene>
<dbReference type="AlphaFoldDB" id="A0A852T9K9"/>
<evidence type="ECO:0000256" key="2">
    <source>
        <dbReference type="ARBA" id="ARBA00023125"/>
    </source>
</evidence>
<reference evidence="6" key="1">
    <citation type="submission" date="2020-07" db="EMBL/GenBank/DDBJ databases">
        <authorList>
            <person name="Partida-Martinez L."/>
            <person name="Huntemann M."/>
            <person name="Clum A."/>
            <person name="Wang J."/>
            <person name="Palaniappan K."/>
            <person name="Ritter S."/>
            <person name="Chen I.-M."/>
            <person name="Stamatis D."/>
            <person name="Reddy T."/>
            <person name="O'Malley R."/>
            <person name="Daum C."/>
            <person name="Shapiro N."/>
            <person name="Ivanova N."/>
            <person name="Kyrpides N."/>
            <person name="Woyke T."/>
        </authorList>
    </citation>
    <scope>NUCLEOTIDE SEQUENCE [LARGE SCALE GENOMIC DNA]</scope>
    <source>
        <strain evidence="6">AT2.8</strain>
    </source>
</reference>
<evidence type="ECO:0000313" key="5">
    <source>
        <dbReference type="EMBL" id="NYE04535.1"/>
    </source>
</evidence>
<protein>
    <submittedName>
        <fullName evidence="5">AcrR family transcriptional regulator</fullName>
    </submittedName>
</protein>
<evidence type="ECO:0000256" key="3">
    <source>
        <dbReference type="ARBA" id="ARBA00023163"/>
    </source>
</evidence>
<dbReference type="PANTHER" id="PTHR47506:SF1">
    <property type="entry name" value="HTH-TYPE TRANSCRIPTIONAL REGULATOR YJDC"/>
    <property type="match status" value="1"/>
</dbReference>
<dbReference type="InterPro" id="IPR009057">
    <property type="entry name" value="Homeodomain-like_sf"/>
</dbReference>
<keyword evidence="3" id="KW-0804">Transcription</keyword>
<sequence length="102" mass="12508">MARHKEFDEAEVLRKAMVLFWRNGYEKTSMQDLVDYKHIHRRIIYDTFGDKQTLFLRALQLFEEIFEIRMEQQIKPINSVKLAIRRLFEMVVFRMKNNPQDI</sequence>
<keyword evidence="2" id="KW-0238">DNA-binding</keyword>
<organism evidence="5 6">
    <name type="scientific">Neobacillus niacini</name>
    <dbReference type="NCBI Taxonomy" id="86668"/>
    <lineage>
        <taxon>Bacteria</taxon>
        <taxon>Bacillati</taxon>
        <taxon>Bacillota</taxon>
        <taxon>Bacilli</taxon>
        <taxon>Bacillales</taxon>
        <taxon>Bacillaceae</taxon>
        <taxon>Neobacillus</taxon>
    </lineage>
</organism>
<dbReference type="Pfam" id="PF00440">
    <property type="entry name" value="TetR_N"/>
    <property type="match status" value="1"/>
</dbReference>
<dbReference type="Proteomes" id="UP000548423">
    <property type="component" value="Unassembled WGS sequence"/>
</dbReference>
<dbReference type="InterPro" id="IPR001647">
    <property type="entry name" value="HTH_TetR"/>
</dbReference>
<evidence type="ECO:0000259" key="4">
    <source>
        <dbReference type="Pfam" id="PF00440"/>
    </source>
</evidence>
<keyword evidence="1" id="KW-0805">Transcription regulation</keyword>
<feature type="domain" description="HTH tetR-type" evidence="4">
    <location>
        <begin position="13"/>
        <end position="57"/>
    </location>
</feature>
<accession>A0A852T9K9</accession>
<dbReference type="EMBL" id="JACCBX010000002">
    <property type="protein sequence ID" value="NYE04535.1"/>
    <property type="molecule type" value="Genomic_DNA"/>
</dbReference>